<protein>
    <submittedName>
        <fullName evidence="1">Predicted protein</fullName>
    </submittedName>
</protein>
<accession>F0UAF7</accession>
<sequence>MNTYLRRELGGDLLPRVFERELVLTQCSSALNLSNSACFAARANLSSIRFVGESNFKEDPYFVLLRWAFTVVHAKRNLGFFICKKQRWSISVLYPYSSTTTKNTARIGGGSPEYPARGFPALTTPMWENNKELGRRRKKGRNFEKPSTGINRAPTLTLASLKAQSPPSPDMLPILNNYGDLILVLRARATDRDITFRGAFSELGLSRIVRSSFHHQPLRTQQPGPHRSLPMNSYSLGCLIFHHRSKLKPLPPHQK</sequence>
<evidence type="ECO:0000313" key="2">
    <source>
        <dbReference type="Proteomes" id="UP000008142"/>
    </source>
</evidence>
<name>F0UAF7_AJEC8</name>
<proteinExistence type="predicted"/>
<organism evidence="2">
    <name type="scientific">Ajellomyces capsulatus (strain H88)</name>
    <name type="common">Darling's disease fungus</name>
    <name type="synonym">Histoplasma capsulatum</name>
    <dbReference type="NCBI Taxonomy" id="544711"/>
    <lineage>
        <taxon>Eukaryota</taxon>
        <taxon>Fungi</taxon>
        <taxon>Dikarya</taxon>
        <taxon>Ascomycota</taxon>
        <taxon>Pezizomycotina</taxon>
        <taxon>Eurotiomycetes</taxon>
        <taxon>Eurotiomycetidae</taxon>
        <taxon>Onygenales</taxon>
        <taxon>Ajellomycetaceae</taxon>
        <taxon>Histoplasma</taxon>
    </lineage>
</organism>
<evidence type="ECO:0000313" key="1">
    <source>
        <dbReference type="EMBL" id="EGC42876.1"/>
    </source>
</evidence>
<dbReference type="HOGENOM" id="CLU_1089758_0_0_1"/>
<dbReference type="EMBL" id="DS990637">
    <property type="protein sequence ID" value="EGC42876.1"/>
    <property type="molecule type" value="Genomic_DNA"/>
</dbReference>
<dbReference type="Proteomes" id="UP000008142">
    <property type="component" value="Unassembled WGS sequence"/>
</dbReference>
<dbReference type="OrthoDB" id="10670204at2759"/>
<dbReference type="AlphaFoldDB" id="F0UAF7"/>
<gene>
    <name evidence="1" type="ORF">HCEG_02091</name>
</gene>
<reference evidence="2" key="1">
    <citation type="submission" date="2008-07" db="EMBL/GenBank/DDBJ databases">
        <title>Annotation of Ajellomyces capsulatus strain H88.</title>
        <authorList>
            <person name="Champion M."/>
            <person name="Cuomo C."/>
            <person name="Ma L.-J."/>
            <person name="Henn M.R."/>
            <person name="Sil A."/>
            <person name="Goldman B."/>
            <person name="Young S.K."/>
            <person name="Kodira C.D."/>
            <person name="Zeng Q."/>
            <person name="Koehrsen M."/>
            <person name="Alvarado L."/>
            <person name="Berlin A."/>
            <person name="Borenstein D."/>
            <person name="Chen Z."/>
            <person name="Engels R."/>
            <person name="Freedman E."/>
            <person name="Gellesch M."/>
            <person name="Goldberg J."/>
            <person name="Griggs A."/>
            <person name="Gujja S."/>
            <person name="Heiman D."/>
            <person name="Hepburn T."/>
            <person name="Howarth C."/>
            <person name="Jen D."/>
            <person name="Larson L."/>
            <person name="Lewis B."/>
            <person name="Mehta T."/>
            <person name="Park D."/>
            <person name="Pearson M."/>
            <person name="Roberts A."/>
            <person name="Saif S."/>
            <person name="Shea T."/>
            <person name="Shenoy N."/>
            <person name="Sisk P."/>
            <person name="Stolte C."/>
            <person name="Sykes S."/>
            <person name="Walk T."/>
            <person name="White J."/>
            <person name="Yandava C."/>
            <person name="Klein B."/>
            <person name="McEwen J.G."/>
            <person name="Puccia R."/>
            <person name="Goldman G.H."/>
            <person name="Felipe M.S."/>
            <person name="Nino-Vega G."/>
            <person name="San-Blas G."/>
            <person name="Taylor J."/>
            <person name="Mendoza L."/>
            <person name="Galagan J."/>
            <person name="Nusbaum C."/>
            <person name="Birren B."/>
        </authorList>
    </citation>
    <scope>NUCLEOTIDE SEQUENCE [LARGE SCALE GENOMIC DNA]</scope>
    <source>
        <strain evidence="2">H88</strain>
    </source>
</reference>